<proteinExistence type="predicted"/>
<dbReference type="Pfam" id="PF00096">
    <property type="entry name" value="zf-C2H2"/>
    <property type="match status" value="2"/>
</dbReference>
<sequence length="217" mass="25153">MRRFNKGKSDLFLKVDATTPRTLKKLPVRLDADAQLTDGNRVVDSGNKLLNSSRIRQCTFCTYTTCQASHLRNHMRIHTGEKPFACPHCPFRCTQNGNLKIHLRVHTGERPYNCLHCPYQATISSHLKRHMKIHTGDKQYSCPHCLYQTANNYDLKKHILIHITLNKTGIPHRWCRRVAMWILRVKERWVWTTPSPSTPSYIDVLTAPTPPTKKPTF</sequence>
<feature type="domain" description="C2H2-type" evidence="11">
    <location>
        <begin position="112"/>
        <end position="139"/>
    </location>
</feature>
<dbReference type="GO" id="GO:0005634">
    <property type="term" value="C:nucleus"/>
    <property type="evidence" value="ECO:0007669"/>
    <property type="project" value="UniProtKB-SubCell"/>
</dbReference>
<evidence type="ECO:0000256" key="10">
    <source>
        <dbReference type="PROSITE-ProRule" id="PRU00042"/>
    </source>
</evidence>
<dbReference type="InterPro" id="IPR050589">
    <property type="entry name" value="Ikaros_C2H2-ZF"/>
</dbReference>
<dbReference type="PROSITE" id="PS50157">
    <property type="entry name" value="ZINC_FINGER_C2H2_2"/>
    <property type="match status" value="3"/>
</dbReference>
<evidence type="ECO:0000313" key="12">
    <source>
        <dbReference type="EMBL" id="KAG7162535.1"/>
    </source>
</evidence>
<evidence type="ECO:0000313" key="13">
    <source>
        <dbReference type="Proteomes" id="UP000747542"/>
    </source>
</evidence>
<dbReference type="GO" id="GO:0008270">
    <property type="term" value="F:zinc ion binding"/>
    <property type="evidence" value="ECO:0007669"/>
    <property type="project" value="UniProtKB-KW"/>
</dbReference>
<evidence type="ECO:0000256" key="7">
    <source>
        <dbReference type="ARBA" id="ARBA00023125"/>
    </source>
</evidence>
<dbReference type="FunFam" id="3.30.160.60:FF:001485">
    <property type="entry name" value="Krueppel-related zinc finger protein"/>
    <property type="match status" value="1"/>
</dbReference>
<dbReference type="InterPro" id="IPR013087">
    <property type="entry name" value="Znf_C2H2_type"/>
</dbReference>
<dbReference type="Proteomes" id="UP000747542">
    <property type="component" value="Unassembled WGS sequence"/>
</dbReference>
<dbReference type="InterPro" id="IPR036236">
    <property type="entry name" value="Znf_C2H2_sf"/>
</dbReference>
<keyword evidence="9" id="KW-0539">Nucleus</keyword>
<keyword evidence="8" id="KW-0804">Transcription</keyword>
<evidence type="ECO:0000256" key="8">
    <source>
        <dbReference type="ARBA" id="ARBA00023163"/>
    </source>
</evidence>
<keyword evidence="7" id="KW-0238">DNA-binding</keyword>
<protein>
    <submittedName>
        <fullName evidence="12">RE1-silencing transcription factor-like 1</fullName>
    </submittedName>
</protein>
<dbReference type="PANTHER" id="PTHR24404">
    <property type="entry name" value="ZINC FINGER PROTEIN"/>
    <property type="match status" value="1"/>
</dbReference>
<keyword evidence="5" id="KW-0862">Zinc</keyword>
<evidence type="ECO:0000256" key="6">
    <source>
        <dbReference type="ARBA" id="ARBA00023015"/>
    </source>
</evidence>
<keyword evidence="6" id="KW-0805">Transcription regulation</keyword>
<name>A0A8J5JVP3_HOMAM</name>
<feature type="non-terminal residue" evidence="12">
    <location>
        <position position="1"/>
    </location>
</feature>
<dbReference type="AlphaFoldDB" id="A0A8J5JVP3"/>
<organism evidence="12 13">
    <name type="scientific">Homarus americanus</name>
    <name type="common">American lobster</name>
    <dbReference type="NCBI Taxonomy" id="6706"/>
    <lineage>
        <taxon>Eukaryota</taxon>
        <taxon>Metazoa</taxon>
        <taxon>Ecdysozoa</taxon>
        <taxon>Arthropoda</taxon>
        <taxon>Crustacea</taxon>
        <taxon>Multicrustacea</taxon>
        <taxon>Malacostraca</taxon>
        <taxon>Eumalacostraca</taxon>
        <taxon>Eucarida</taxon>
        <taxon>Decapoda</taxon>
        <taxon>Pleocyemata</taxon>
        <taxon>Astacidea</taxon>
        <taxon>Nephropoidea</taxon>
        <taxon>Nephropidae</taxon>
        <taxon>Homarus</taxon>
    </lineage>
</organism>
<dbReference type="PROSITE" id="PS00028">
    <property type="entry name" value="ZINC_FINGER_C2H2_1"/>
    <property type="match status" value="1"/>
</dbReference>
<comment type="subcellular location">
    <subcellularLocation>
        <location evidence="1">Nucleus</location>
    </subcellularLocation>
</comment>
<dbReference type="SMART" id="SM00355">
    <property type="entry name" value="ZnF_C2H2"/>
    <property type="match status" value="4"/>
</dbReference>
<evidence type="ECO:0000256" key="9">
    <source>
        <dbReference type="ARBA" id="ARBA00023242"/>
    </source>
</evidence>
<accession>A0A8J5JVP3</accession>
<evidence type="ECO:0000256" key="3">
    <source>
        <dbReference type="ARBA" id="ARBA00022737"/>
    </source>
</evidence>
<evidence type="ECO:0000256" key="4">
    <source>
        <dbReference type="ARBA" id="ARBA00022771"/>
    </source>
</evidence>
<dbReference type="GO" id="GO:0003700">
    <property type="term" value="F:DNA-binding transcription factor activity"/>
    <property type="evidence" value="ECO:0007669"/>
    <property type="project" value="TreeGrafter"/>
</dbReference>
<keyword evidence="3" id="KW-0677">Repeat</keyword>
<evidence type="ECO:0000259" key="11">
    <source>
        <dbReference type="PROSITE" id="PS50157"/>
    </source>
</evidence>
<evidence type="ECO:0000256" key="5">
    <source>
        <dbReference type="ARBA" id="ARBA00022833"/>
    </source>
</evidence>
<evidence type="ECO:0000256" key="1">
    <source>
        <dbReference type="ARBA" id="ARBA00004123"/>
    </source>
</evidence>
<comment type="caution">
    <text evidence="12">The sequence shown here is derived from an EMBL/GenBank/DDBJ whole genome shotgun (WGS) entry which is preliminary data.</text>
</comment>
<keyword evidence="4 10" id="KW-0863">Zinc-finger</keyword>
<gene>
    <name evidence="12" type="primary">Rest-L1</name>
    <name evidence="12" type="ORF">Hamer_G008092</name>
</gene>
<keyword evidence="13" id="KW-1185">Reference proteome</keyword>
<evidence type="ECO:0000256" key="2">
    <source>
        <dbReference type="ARBA" id="ARBA00022723"/>
    </source>
</evidence>
<dbReference type="EMBL" id="JAHLQT010027705">
    <property type="protein sequence ID" value="KAG7162535.1"/>
    <property type="molecule type" value="Genomic_DNA"/>
</dbReference>
<feature type="domain" description="C2H2-type" evidence="11">
    <location>
        <begin position="56"/>
        <end position="83"/>
    </location>
</feature>
<dbReference type="SUPFAM" id="SSF57667">
    <property type="entry name" value="beta-beta-alpha zinc fingers"/>
    <property type="match status" value="2"/>
</dbReference>
<dbReference type="GO" id="GO:0000978">
    <property type="term" value="F:RNA polymerase II cis-regulatory region sequence-specific DNA binding"/>
    <property type="evidence" value="ECO:0007669"/>
    <property type="project" value="TreeGrafter"/>
</dbReference>
<dbReference type="Gene3D" id="3.30.160.60">
    <property type="entry name" value="Classic Zinc Finger"/>
    <property type="match status" value="4"/>
</dbReference>
<reference evidence="12" key="1">
    <citation type="journal article" date="2021" name="Sci. Adv.">
        <title>The American lobster genome reveals insights on longevity, neural, and immune adaptations.</title>
        <authorList>
            <person name="Polinski J.M."/>
            <person name="Zimin A.V."/>
            <person name="Clark K.F."/>
            <person name="Kohn A.B."/>
            <person name="Sadowski N."/>
            <person name="Timp W."/>
            <person name="Ptitsyn A."/>
            <person name="Khanna P."/>
            <person name="Romanova D.Y."/>
            <person name="Williams P."/>
            <person name="Greenwood S.J."/>
            <person name="Moroz L.L."/>
            <person name="Walt D.R."/>
            <person name="Bodnar A.G."/>
        </authorList>
    </citation>
    <scope>NUCLEOTIDE SEQUENCE</scope>
    <source>
        <strain evidence="12">GMGI-L3</strain>
    </source>
</reference>
<keyword evidence="2" id="KW-0479">Metal-binding</keyword>
<dbReference type="FunFam" id="3.30.160.60:FF:000417">
    <property type="entry name" value="Zinc finger protein"/>
    <property type="match status" value="1"/>
</dbReference>
<dbReference type="PANTHER" id="PTHR24404:SF114">
    <property type="entry name" value="KLUMPFUSS, ISOFORM B-RELATED"/>
    <property type="match status" value="1"/>
</dbReference>
<dbReference type="GO" id="GO:0006357">
    <property type="term" value="P:regulation of transcription by RNA polymerase II"/>
    <property type="evidence" value="ECO:0007669"/>
    <property type="project" value="TreeGrafter"/>
</dbReference>
<feature type="domain" description="C2H2-type" evidence="11">
    <location>
        <begin position="84"/>
        <end position="111"/>
    </location>
</feature>